<proteinExistence type="inferred from homology"/>
<gene>
    <name evidence="7" type="ORF">NIES21_18250</name>
</gene>
<protein>
    <submittedName>
        <fullName evidence="7">Putative lemA protein</fullName>
    </submittedName>
</protein>
<dbReference type="EMBL" id="AP018174">
    <property type="protein sequence ID" value="BAY16003.1"/>
    <property type="molecule type" value="Genomic_DNA"/>
</dbReference>
<dbReference type="GO" id="GO:0016020">
    <property type="term" value="C:membrane"/>
    <property type="evidence" value="ECO:0007669"/>
    <property type="project" value="UniProtKB-SubCell"/>
</dbReference>
<evidence type="ECO:0000256" key="6">
    <source>
        <dbReference type="SAM" id="Phobius"/>
    </source>
</evidence>
<evidence type="ECO:0000256" key="2">
    <source>
        <dbReference type="ARBA" id="ARBA00008854"/>
    </source>
</evidence>
<sequence length="189" mass="22241">MSISPALVLFTFWLITAFIFANLYNKLIKSKNQVDYAFSTIDVLLQKRWDLIPNLVAVAEKYMEFEQKTLTDIIKLRTKVISERVSESTRVTIEDQISRNLDHIIIAVEAYPELKTNEHFIQLQYSLTEIEEQISAARRFYNSAVTEYNNVVEMFPTNLFASWMNYQLKVQFQILPQEKQTVNVRNLFN</sequence>
<reference evidence="7 8" key="1">
    <citation type="submission" date="2017-06" db="EMBL/GenBank/DDBJ databases">
        <title>Genome sequencing of cyanobaciteial culture collection at National Institute for Environmental Studies (NIES).</title>
        <authorList>
            <person name="Hirose Y."/>
            <person name="Shimura Y."/>
            <person name="Fujisawa T."/>
            <person name="Nakamura Y."/>
            <person name="Kawachi M."/>
        </authorList>
    </citation>
    <scope>NUCLEOTIDE SEQUENCE [LARGE SCALE GENOMIC DNA]</scope>
    <source>
        <strain evidence="7 8">NIES-21</strain>
    </source>
</reference>
<keyword evidence="4 6" id="KW-1133">Transmembrane helix</keyword>
<keyword evidence="3 6" id="KW-0812">Transmembrane</keyword>
<name>A0A1Z4GES3_9CYAN</name>
<keyword evidence="5 6" id="KW-0472">Membrane</keyword>
<dbReference type="PANTHER" id="PTHR34478:SF1">
    <property type="entry name" value="PROTEIN LEMA"/>
    <property type="match status" value="1"/>
</dbReference>
<evidence type="ECO:0000256" key="3">
    <source>
        <dbReference type="ARBA" id="ARBA00022692"/>
    </source>
</evidence>
<evidence type="ECO:0000256" key="5">
    <source>
        <dbReference type="ARBA" id="ARBA00023136"/>
    </source>
</evidence>
<dbReference type="Proteomes" id="UP000218287">
    <property type="component" value="Chromosome"/>
</dbReference>
<comment type="similarity">
    <text evidence="2">Belongs to the LemA family.</text>
</comment>
<feature type="transmembrane region" description="Helical" evidence="6">
    <location>
        <begin position="6"/>
        <end position="24"/>
    </location>
</feature>
<dbReference type="SUPFAM" id="SSF140478">
    <property type="entry name" value="LemA-like"/>
    <property type="match status" value="1"/>
</dbReference>
<evidence type="ECO:0000256" key="4">
    <source>
        <dbReference type="ARBA" id="ARBA00022989"/>
    </source>
</evidence>
<keyword evidence="8" id="KW-1185">Reference proteome</keyword>
<dbReference type="InterPro" id="IPR023353">
    <property type="entry name" value="LemA-like_dom_sf"/>
</dbReference>
<evidence type="ECO:0000313" key="7">
    <source>
        <dbReference type="EMBL" id="BAY16003.1"/>
    </source>
</evidence>
<accession>A0A1Z4GES3</accession>
<dbReference type="OrthoDB" id="9804152at2"/>
<dbReference type="Gene3D" id="1.20.1440.20">
    <property type="entry name" value="LemA-like domain"/>
    <property type="match status" value="1"/>
</dbReference>
<dbReference type="Pfam" id="PF04011">
    <property type="entry name" value="LemA"/>
    <property type="match status" value="1"/>
</dbReference>
<dbReference type="PANTHER" id="PTHR34478">
    <property type="entry name" value="PROTEIN LEMA"/>
    <property type="match status" value="1"/>
</dbReference>
<dbReference type="AlphaFoldDB" id="A0A1Z4GES3"/>
<evidence type="ECO:0000313" key="8">
    <source>
        <dbReference type="Proteomes" id="UP000218287"/>
    </source>
</evidence>
<dbReference type="InterPro" id="IPR007156">
    <property type="entry name" value="MamQ_LemA"/>
</dbReference>
<organism evidence="7 8">
    <name type="scientific">Anabaenopsis circularis NIES-21</name>
    <dbReference type="NCBI Taxonomy" id="1085406"/>
    <lineage>
        <taxon>Bacteria</taxon>
        <taxon>Bacillati</taxon>
        <taxon>Cyanobacteriota</taxon>
        <taxon>Cyanophyceae</taxon>
        <taxon>Nostocales</taxon>
        <taxon>Nodulariaceae</taxon>
        <taxon>Anabaenopsis</taxon>
    </lineage>
</organism>
<comment type="subcellular location">
    <subcellularLocation>
        <location evidence="1">Membrane</location>
        <topology evidence="1">Single-pass membrane protein</topology>
    </subcellularLocation>
</comment>
<evidence type="ECO:0000256" key="1">
    <source>
        <dbReference type="ARBA" id="ARBA00004167"/>
    </source>
</evidence>